<organism evidence="1 2">
    <name type="scientific">Choristoneura fumiferana</name>
    <name type="common">Spruce budworm moth</name>
    <name type="synonym">Archips fumiferana</name>
    <dbReference type="NCBI Taxonomy" id="7141"/>
    <lineage>
        <taxon>Eukaryota</taxon>
        <taxon>Metazoa</taxon>
        <taxon>Ecdysozoa</taxon>
        <taxon>Arthropoda</taxon>
        <taxon>Hexapoda</taxon>
        <taxon>Insecta</taxon>
        <taxon>Pterygota</taxon>
        <taxon>Neoptera</taxon>
        <taxon>Endopterygota</taxon>
        <taxon>Lepidoptera</taxon>
        <taxon>Glossata</taxon>
        <taxon>Ditrysia</taxon>
        <taxon>Tortricoidea</taxon>
        <taxon>Tortricidae</taxon>
        <taxon>Tortricinae</taxon>
        <taxon>Choristoneura</taxon>
    </lineage>
</organism>
<accession>A0ACC0K3W9</accession>
<name>A0ACC0K3W9_CHOFU</name>
<dbReference type="Proteomes" id="UP001064048">
    <property type="component" value="Chromosome Z"/>
</dbReference>
<protein>
    <submittedName>
        <fullName evidence="1">Uncharacterized protein</fullName>
    </submittedName>
</protein>
<comment type="caution">
    <text evidence="1">The sequence shown here is derived from an EMBL/GenBank/DDBJ whole genome shotgun (WGS) entry which is preliminary data.</text>
</comment>
<evidence type="ECO:0000313" key="2">
    <source>
        <dbReference type="Proteomes" id="UP001064048"/>
    </source>
</evidence>
<gene>
    <name evidence="1" type="ORF">MSG28_001197</name>
</gene>
<keyword evidence="2" id="KW-1185">Reference proteome</keyword>
<proteinExistence type="predicted"/>
<evidence type="ECO:0000313" key="1">
    <source>
        <dbReference type="EMBL" id="KAI8431152.1"/>
    </source>
</evidence>
<reference evidence="1 2" key="1">
    <citation type="journal article" date="2022" name="Genome Biol. Evol.">
        <title>The Spruce Budworm Genome: Reconstructing the Evolutionary History of Antifreeze Proteins.</title>
        <authorList>
            <person name="Beliveau C."/>
            <person name="Gagne P."/>
            <person name="Picq S."/>
            <person name="Vernygora O."/>
            <person name="Keeling C.I."/>
            <person name="Pinkney K."/>
            <person name="Doucet D."/>
            <person name="Wen F."/>
            <person name="Johnston J.S."/>
            <person name="Maaroufi H."/>
            <person name="Boyle B."/>
            <person name="Laroche J."/>
            <person name="Dewar K."/>
            <person name="Juretic N."/>
            <person name="Blackburn G."/>
            <person name="Nisole A."/>
            <person name="Brunet B."/>
            <person name="Brandao M."/>
            <person name="Lumley L."/>
            <person name="Duan J."/>
            <person name="Quan G."/>
            <person name="Lucarotti C.J."/>
            <person name="Roe A.D."/>
            <person name="Sperling F.A.H."/>
            <person name="Levesque R.C."/>
            <person name="Cusson M."/>
        </authorList>
    </citation>
    <scope>NUCLEOTIDE SEQUENCE [LARGE SCALE GENOMIC DNA]</scope>
    <source>
        <strain evidence="1">Glfc:IPQL:Cfum</strain>
    </source>
</reference>
<sequence>MPLHRVVAVSRFVTQCNRSSPVFQSTKFQQISSCRFITIENPKYANQLKNEKLRTYIVERYIDYVKNYTKVLETRFPTAMRMYRVFSVGIKDFLRDLKMYISLRIKIAKDRGFTKMSRQEIELYQKMPSDMLRIAPVLILSAIPFGNYIIFPLAFLKPRTLLCSHFWSIQQRAEFTTQELMERLKHNKPVFRALQAKFDSVPDGETKEKLRRILGLLGSGVHPTVSEVLACRELFAKGPYELNKLTYSHAGHLLNMYGVKSGLLRVKKLKHKAFMLLELDRAIVREGGVDLMNTESLRYACHLRGLNGSHLSNQDMRKWLTQWLSVSEHLDKETYSLLLHCPVFLAYNHPQNWVLIY</sequence>
<dbReference type="EMBL" id="CM046131">
    <property type="protein sequence ID" value="KAI8431152.1"/>
    <property type="molecule type" value="Genomic_DNA"/>
</dbReference>